<gene>
    <name evidence="1" type="ORF">EVAR_85276_1</name>
</gene>
<reference evidence="1 2" key="1">
    <citation type="journal article" date="2019" name="Commun. Biol.">
        <title>The bagworm genome reveals a unique fibroin gene that provides high tensile strength.</title>
        <authorList>
            <person name="Kono N."/>
            <person name="Nakamura H."/>
            <person name="Ohtoshi R."/>
            <person name="Tomita M."/>
            <person name="Numata K."/>
            <person name="Arakawa K."/>
        </authorList>
    </citation>
    <scope>NUCLEOTIDE SEQUENCE [LARGE SCALE GENOMIC DNA]</scope>
</reference>
<evidence type="ECO:0000313" key="2">
    <source>
        <dbReference type="Proteomes" id="UP000299102"/>
    </source>
</evidence>
<dbReference type="EMBL" id="BGZK01000290">
    <property type="protein sequence ID" value="GBP34556.1"/>
    <property type="molecule type" value="Genomic_DNA"/>
</dbReference>
<dbReference type="Proteomes" id="UP000299102">
    <property type="component" value="Unassembled WGS sequence"/>
</dbReference>
<protein>
    <submittedName>
        <fullName evidence="1">Uncharacterized protein</fullName>
    </submittedName>
</protein>
<evidence type="ECO:0000313" key="1">
    <source>
        <dbReference type="EMBL" id="GBP34556.1"/>
    </source>
</evidence>
<dbReference type="OrthoDB" id="425681at2759"/>
<proteinExistence type="predicted"/>
<sequence>MYGSWVLQKKSESRIKAVEMRSQRSMCGVSLKDRYNTSDVRRRCDLKENVNARMRKEKHPHLSQRKRTEQSAMIPQYYHIAVSSLKQTHRSGRASVTRRRHEPILTQLLFMTQGISDFTRVYARRNTKVCMFRLRRSPFTRSRAASNTANRIIQRLEVDGLETFTLAQVGRGM</sequence>
<organism evidence="1 2">
    <name type="scientific">Eumeta variegata</name>
    <name type="common">Bagworm moth</name>
    <name type="synonym">Eumeta japonica</name>
    <dbReference type="NCBI Taxonomy" id="151549"/>
    <lineage>
        <taxon>Eukaryota</taxon>
        <taxon>Metazoa</taxon>
        <taxon>Ecdysozoa</taxon>
        <taxon>Arthropoda</taxon>
        <taxon>Hexapoda</taxon>
        <taxon>Insecta</taxon>
        <taxon>Pterygota</taxon>
        <taxon>Neoptera</taxon>
        <taxon>Endopterygota</taxon>
        <taxon>Lepidoptera</taxon>
        <taxon>Glossata</taxon>
        <taxon>Ditrysia</taxon>
        <taxon>Tineoidea</taxon>
        <taxon>Psychidae</taxon>
        <taxon>Oiketicinae</taxon>
        <taxon>Eumeta</taxon>
    </lineage>
</organism>
<dbReference type="AlphaFoldDB" id="A0A4C1V7V1"/>
<comment type="caution">
    <text evidence="1">The sequence shown here is derived from an EMBL/GenBank/DDBJ whole genome shotgun (WGS) entry which is preliminary data.</text>
</comment>
<name>A0A4C1V7V1_EUMVA</name>
<keyword evidence="2" id="KW-1185">Reference proteome</keyword>
<accession>A0A4C1V7V1</accession>